<dbReference type="SUPFAM" id="SSF53649">
    <property type="entry name" value="Alkaline phosphatase-like"/>
    <property type="match status" value="1"/>
</dbReference>
<dbReference type="Gene3D" id="3.40.720.10">
    <property type="entry name" value="Alkaline Phosphatase, subunit A"/>
    <property type="match status" value="1"/>
</dbReference>
<dbReference type="EMBL" id="JAOVZO020000014">
    <property type="protein sequence ID" value="MDC8012619.1"/>
    <property type="molecule type" value="Genomic_DNA"/>
</dbReference>
<feature type="domain" description="Sulfatase N-terminal" evidence="1">
    <location>
        <begin position="9"/>
        <end position="396"/>
    </location>
</feature>
<dbReference type="InterPro" id="IPR051849">
    <property type="entry name" value="GAG-degrading_sulfatase"/>
</dbReference>
<dbReference type="AlphaFoldDB" id="A0A9X3YJC7"/>
<sequence>MSLPTNPSFLIFVTDQQRAVQYFPSTWVDANLTNLNALTANGVTFVNAITNASRCSPSRGVLATSLYAPANGLVVVGGTLSPQWPTLSATLAKALPGYKVGYVGKWHMTQSFVGPANVVPNKPSTLAGENATMLDTYGTPGWDAPDAGTALGWSPAIAPPKTPPTQDDPFTCTSNTLGGGPNSYNRNDARFAQDAIAFLTGLDANESFALVVSLVNPHDVWTDMYSGLLALAYPEFPQAFDALTGAGDFALPDSYSADDLSTKPTIQTTIRNNYTSTWAQNNGVSPVPTMLDSDDALTYLKFYAYLTYLADQQLQDVYATLKGLPQFDSTIVVRLADHGEMGMSHGGSMEKDCNVYAETINIPYIFSNQGMFPQAATCDAQAGLVDIVPTLLGLAGQTTSTPMQGTDLSSLVLDPTAAAPIDCSIFTYDDDYPVHIRAVQAAAGAVKVSGAPTTCAYKYAVYYQLDNGAVDTSTLQFELYEPGVGGEIVNLQPTNTALQAALHTLLTDRMAAIDDNAPAGAGMVTPSGWPATP</sequence>
<gene>
    <name evidence="2" type="ORF">OD750_008670</name>
</gene>
<dbReference type="Proteomes" id="UP001139971">
    <property type="component" value="Unassembled WGS sequence"/>
</dbReference>
<protein>
    <submittedName>
        <fullName evidence="2">Sulfatase-like hydrolase/transferase</fullName>
    </submittedName>
</protein>
<dbReference type="PANTHER" id="PTHR46615">
    <property type="entry name" value="ARYLSULFATASE K"/>
    <property type="match status" value="1"/>
</dbReference>
<dbReference type="InterPro" id="IPR000917">
    <property type="entry name" value="Sulfatase_N"/>
</dbReference>
<reference evidence="2" key="1">
    <citation type="submission" date="2023-02" db="EMBL/GenBank/DDBJ databases">
        <title>Tahibacter soli sp. nov. isolated from soil.</title>
        <authorList>
            <person name="Baek J.H."/>
            <person name="Lee J.K."/>
            <person name="Choi D.G."/>
            <person name="Jeon C.O."/>
        </authorList>
    </citation>
    <scope>NUCLEOTIDE SEQUENCE</scope>
    <source>
        <strain evidence="2">BL</strain>
    </source>
</reference>
<dbReference type="RefSeq" id="WP_263545047.1">
    <property type="nucleotide sequence ID" value="NZ_JAOVZO020000014.1"/>
</dbReference>
<dbReference type="GO" id="GO:0004065">
    <property type="term" value="F:arylsulfatase activity"/>
    <property type="evidence" value="ECO:0007669"/>
    <property type="project" value="TreeGrafter"/>
</dbReference>
<accession>A0A9X3YJC7</accession>
<comment type="caution">
    <text evidence="2">The sequence shown here is derived from an EMBL/GenBank/DDBJ whole genome shotgun (WGS) entry which is preliminary data.</text>
</comment>
<keyword evidence="3" id="KW-1185">Reference proteome</keyword>
<evidence type="ECO:0000313" key="2">
    <source>
        <dbReference type="EMBL" id="MDC8012619.1"/>
    </source>
</evidence>
<evidence type="ECO:0000259" key="1">
    <source>
        <dbReference type="Pfam" id="PF00884"/>
    </source>
</evidence>
<organism evidence="2 3">
    <name type="scientific">Tahibacter soli</name>
    <dbReference type="NCBI Taxonomy" id="2983605"/>
    <lineage>
        <taxon>Bacteria</taxon>
        <taxon>Pseudomonadati</taxon>
        <taxon>Pseudomonadota</taxon>
        <taxon>Gammaproteobacteria</taxon>
        <taxon>Lysobacterales</taxon>
        <taxon>Rhodanobacteraceae</taxon>
        <taxon>Tahibacter</taxon>
    </lineage>
</organism>
<dbReference type="GO" id="GO:0015024">
    <property type="term" value="F:glucuronate-2-sulfatase activity"/>
    <property type="evidence" value="ECO:0007669"/>
    <property type="project" value="TreeGrafter"/>
</dbReference>
<dbReference type="Pfam" id="PF00884">
    <property type="entry name" value="Sulfatase"/>
    <property type="match status" value="1"/>
</dbReference>
<dbReference type="InterPro" id="IPR017850">
    <property type="entry name" value="Alkaline_phosphatase_core_sf"/>
</dbReference>
<proteinExistence type="predicted"/>
<keyword evidence="2" id="KW-0378">Hydrolase</keyword>
<evidence type="ECO:0000313" key="3">
    <source>
        <dbReference type="Proteomes" id="UP001139971"/>
    </source>
</evidence>
<dbReference type="PANTHER" id="PTHR46615:SF1">
    <property type="entry name" value="ARYLSULFATASE K"/>
    <property type="match status" value="1"/>
</dbReference>
<name>A0A9X3YJC7_9GAMM</name>